<dbReference type="Proteomes" id="UP000000600">
    <property type="component" value="Unassembled WGS sequence"/>
</dbReference>
<dbReference type="HOGENOM" id="CLU_528387_0_0_1"/>
<dbReference type="InterPro" id="IPR011009">
    <property type="entry name" value="Kinase-like_dom_sf"/>
</dbReference>
<accession>A0EEC2</accession>
<dbReference type="STRING" id="5888.A0EEC2"/>
<dbReference type="KEGG" id="ptm:GSPATT00025984001"/>
<dbReference type="AlphaFoldDB" id="A0EEC2"/>
<name>A0EEC2_PARTE</name>
<dbReference type="PANTHER" id="PTHR44167">
    <property type="entry name" value="OVARIAN-SPECIFIC SERINE/THREONINE-PROTEIN KINASE LOK-RELATED"/>
    <property type="match status" value="1"/>
</dbReference>
<keyword evidence="1" id="KW-0175">Coiled coil</keyword>
<dbReference type="OMA" id="NIMFDFQ"/>
<keyword evidence="4" id="KW-1185">Reference proteome</keyword>
<protein>
    <recommendedName>
        <fullName evidence="2">Protein kinase domain-containing protein</fullName>
    </recommendedName>
</protein>
<dbReference type="InParanoid" id="A0EEC2"/>
<dbReference type="GO" id="GO:0004683">
    <property type="term" value="F:calcium/calmodulin-dependent protein kinase activity"/>
    <property type="evidence" value="ECO:0000318"/>
    <property type="project" value="GO_Central"/>
</dbReference>
<dbReference type="Gene3D" id="1.10.510.10">
    <property type="entry name" value="Transferase(Phosphotransferase) domain 1"/>
    <property type="match status" value="1"/>
</dbReference>
<dbReference type="SUPFAM" id="SSF56112">
    <property type="entry name" value="Protein kinase-like (PK-like)"/>
    <property type="match status" value="1"/>
</dbReference>
<dbReference type="GO" id="GO:0005634">
    <property type="term" value="C:nucleus"/>
    <property type="evidence" value="ECO:0000318"/>
    <property type="project" value="GO_Central"/>
</dbReference>
<dbReference type="OrthoDB" id="310496at2759"/>
<organism evidence="3 4">
    <name type="scientific">Paramecium tetraurelia</name>
    <dbReference type="NCBI Taxonomy" id="5888"/>
    <lineage>
        <taxon>Eukaryota</taxon>
        <taxon>Sar</taxon>
        <taxon>Alveolata</taxon>
        <taxon>Ciliophora</taxon>
        <taxon>Intramacronucleata</taxon>
        <taxon>Oligohymenophorea</taxon>
        <taxon>Peniculida</taxon>
        <taxon>Parameciidae</taxon>
        <taxon>Paramecium</taxon>
    </lineage>
</organism>
<dbReference type="PROSITE" id="PS00108">
    <property type="entry name" value="PROTEIN_KINASE_ST"/>
    <property type="match status" value="1"/>
</dbReference>
<proteinExistence type="predicted"/>
<feature type="domain" description="Protein kinase" evidence="2">
    <location>
        <begin position="175"/>
        <end position="515"/>
    </location>
</feature>
<sequence>MIDSANIKQSSTAATSRKESQFLSGNCRIIGYLPQIECCHQKLTPLKKILPVPTKLLNFILANLISIILEVVKRDLPTPDIRIDKIFVIEDDYQNGMPFIISKQDRTTAKNCEEILFRNFQNLCNSSNFIIGSQLGCISNYIYCTSLIMFQQSIFETNKLEQAAFQENSKLLRRNLQIEKQGKCFSNKVTQVLIIKPPKYLAKSQNENQIAIKVSQANEELYELREIEIIEEFNHKHLPYLYGYIRYSDIIFLFLKKHDMTLQEISKKLCEQRNDIKPVHIEQILLKLYRQMVIATSYLHSIDVIHRDLKPENIMFDFQSRVELMIDIMDTQATCVLIDFDRSTLVENENPQKVSHHVGTPFYRPPEGEQIKYFPTYDIWQLGFIWFVQQKHFQHKNSQTQEFSPKQNKVQELNTTIKKIEDQIKQLKQKIQDPNQKQDSIYQLQSQINELQNQLNDTTNQKRFYYQELIKQIEKKENCFTYCNKLQELIKKMIEFEPRNRATLDQVLGTLDQIIK</sequence>
<dbReference type="PANTHER" id="PTHR44167:SF24">
    <property type="entry name" value="SERINE_THREONINE-PROTEIN KINASE CHK2"/>
    <property type="match status" value="1"/>
</dbReference>
<evidence type="ECO:0000313" key="4">
    <source>
        <dbReference type="Proteomes" id="UP000000600"/>
    </source>
</evidence>
<dbReference type="GO" id="GO:0005524">
    <property type="term" value="F:ATP binding"/>
    <property type="evidence" value="ECO:0007669"/>
    <property type="project" value="InterPro"/>
</dbReference>
<dbReference type="GO" id="GO:0035556">
    <property type="term" value="P:intracellular signal transduction"/>
    <property type="evidence" value="ECO:0000318"/>
    <property type="project" value="GO_Central"/>
</dbReference>
<dbReference type="InterPro" id="IPR008271">
    <property type="entry name" value="Ser/Thr_kinase_AS"/>
</dbReference>
<dbReference type="SMART" id="SM00220">
    <property type="entry name" value="S_TKc"/>
    <property type="match status" value="1"/>
</dbReference>
<dbReference type="GO" id="GO:0009931">
    <property type="term" value="F:calcium-dependent protein serine/threonine kinase activity"/>
    <property type="evidence" value="ECO:0000318"/>
    <property type="project" value="GO_Central"/>
</dbReference>
<dbReference type="eggNOG" id="KOG0615">
    <property type="taxonomic scope" value="Eukaryota"/>
</dbReference>
<dbReference type="InterPro" id="IPR000719">
    <property type="entry name" value="Prot_kinase_dom"/>
</dbReference>
<dbReference type="GO" id="GO:0005737">
    <property type="term" value="C:cytoplasm"/>
    <property type="evidence" value="ECO:0000318"/>
    <property type="project" value="GO_Central"/>
</dbReference>
<dbReference type="PROSITE" id="PS50011">
    <property type="entry name" value="PROTEIN_KINASE_DOM"/>
    <property type="match status" value="1"/>
</dbReference>
<feature type="coiled-coil region" evidence="1">
    <location>
        <begin position="410"/>
        <end position="468"/>
    </location>
</feature>
<dbReference type="GeneID" id="5046821"/>
<evidence type="ECO:0000313" key="3">
    <source>
        <dbReference type="EMBL" id="CAK93640.1"/>
    </source>
</evidence>
<dbReference type="GO" id="GO:0005516">
    <property type="term" value="F:calmodulin binding"/>
    <property type="evidence" value="ECO:0000318"/>
    <property type="project" value="GO_Central"/>
</dbReference>
<reference evidence="3 4" key="1">
    <citation type="journal article" date="2006" name="Nature">
        <title>Global trends of whole-genome duplications revealed by the ciliate Paramecium tetraurelia.</title>
        <authorList>
            <consortium name="Genoscope"/>
            <person name="Aury J.-M."/>
            <person name="Jaillon O."/>
            <person name="Duret L."/>
            <person name="Noel B."/>
            <person name="Jubin C."/>
            <person name="Porcel B.M."/>
            <person name="Segurens B."/>
            <person name="Daubin V."/>
            <person name="Anthouard V."/>
            <person name="Aiach N."/>
            <person name="Arnaiz O."/>
            <person name="Billaut A."/>
            <person name="Beisson J."/>
            <person name="Blanc I."/>
            <person name="Bouhouche K."/>
            <person name="Camara F."/>
            <person name="Duharcourt S."/>
            <person name="Guigo R."/>
            <person name="Gogendeau D."/>
            <person name="Katinka M."/>
            <person name="Keller A.-M."/>
            <person name="Kissmehl R."/>
            <person name="Klotz C."/>
            <person name="Koll F."/>
            <person name="Le Moue A."/>
            <person name="Lepere C."/>
            <person name="Malinsky S."/>
            <person name="Nowacki M."/>
            <person name="Nowak J.K."/>
            <person name="Plattner H."/>
            <person name="Poulain J."/>
            <person name="Ruiz F."/>
            <person name="Serrano V."/>
            <person name="Zagulski M."/>
            <person name="Dessen P."/>
            <person name="Betermier M."/>
            <person name="Weissenbach J."/>
            <person name="Scarpelli C."/>
            <person name="Schachter V."/>
            <person name="Sperling L."/>
            <person name="Meyer E."/>
            <person name="Cohen J."/>
            <person name="Wincker P."/>
        </authorList>
    </citation>
    <scope>NUCLEOTIDE SEQUENCE [LARGE SCALE GENOMIC DNA]</scope>
    <source>
        <strain evidence="3 4">Stock d4-2</strain>
    </source>
</reference>
<gene>
    <name evidence="3" type="ORF">GSPATT00025984001</name>
</gene>
<dbReference type="EMBL" id="CT868673">
    <property type="protein sequence ID" value="CAK93640.1"/>
    <property type="molecule type" value="Genomic_DNA"/>
</dbReference>
<dbReference type="Pfam" id="PF00069">
    <property type="entry name" value="Pkinase"/>
    <property type="match status" value="1"/>
</dbReference>
<evidence type="ECO:0000259" key="2">
    <source>
        <dbReference type="PROSITE" id="PS50011"/>
    </source>
</evidence>
<dbReference type="RefSeq" id="XP_001461036.1">
    <property type="nucleotide sequence ID" value="XM_001460999.1"/>
</dbReference>
<evidence type="ECO:0000256" key="1">
    <source>
        <dbReference type="SAM" id="Coils"/>
    </source>
</evidence>